<protein>
    <submittedName>
        <fullName evidence="2">Flavonoid 3-O-glucosyltransferase isoform X2</fullName>
    </submittedName>
</protein>
<feature type="region of interest" description="Disordered" evidence="1">
    <location>
        <begin position="1"/>
        <end position="21"/>
    </location>
</feature>
<accession>A0A2P2QWN4</accession>
<keyword evidence="2" id="KW-0808">Transferase</keyword>
<reference evidence="2" key="1">
    <citation type="submission" date="2018-02" db="EMBL/GenBank/DDBJ databases">
        <title>Rhizophora mucronata_Transcriptome.</title>
        <authorList>
            <person name="Meera S.P."/>
            <person name="Sreeshan A."/>
            <person name="Augustine A."/>
        </authorList>
    </citation>
    <scope>NUCLEOTIDE SEQUENCE</scope>
    <source>
        <tissue evidence="2">Leaf</tissue>
    </source>
</reference>
<sequence>MSTSRTAENPGRKSKVLSLGPDNPNFCLMRSVSTWRRRERGPAVQSGTHGTFNSWAISAANQKNASLMIQVIIALPVSSTATSMACLKFPGVALRKFSTGSKGFPENT</sequence>
<dbReference type="AlphaFoldDB" id="A0A2P2QWN4"/>
<proteinExistence type="predicted"/>
<dbReference type="GO" id="GO:0016740">
    <property type="term" value="F:transferase activity"/>
    <property type="evidence" value="ECO:0007669"/>
    <property type="project" value="UniProtKB-KW"/>
</dbReference>
<evidence type="ECO:0000313" key="2">
    <source>
        <dbReference type="EMBL" id="MBX71365.1"/>
    </source>
</evidence>
<name>A0A2P2QWN4_RHIMU</name>
<dbReference type="EMBL" id="GGEC01090881">
    <property type="protein sequence ID" value="MBX71365.1"/>
    <property type="molecule type" value="Transcribed_RNA"/>
</dbReference>
<organism evidence="2">
    <name type="scientific">Rhizophora mucronata</name>
    <name type="common">Asiatic mangrove</name>
    <dbReference type="NCBI Taxonomy" id="61149"/>
    <lineage>
        <taxon>Eukaryota</taxon>
        <taxon>Viridiplantae</taxon>
        <taxon>Streptophyta</taxon>
        <taxon>Embryophyta</taxon>
        <taxon>Tracheophyta</taxon>
        <taxon>Spermatophyta</taxon>
        <taxon>Magnoliopsida</taxon>
        <taxon>eudicotyledons</taxon>
        <taxon>Gunneridae</taxon>
        <taxon>Pentapetalae</taxon>
        <taxon>rosids</taxon>
        <taxon>fabids</taxon>
        <taxon>Malpighiales</taxon>
        <taxon>Rhizophoraceae</taxon>
        <taxon>Rhizophora</taxon>
    </lineage>
</organism>
<evidence type="ECO:0000256" key="1">
    <source>
        <dbReference type="SAM" id="MobiDB-lite"/>
    </source>
</evidence>